<reference evidence="1 2" key="3">
    <citation type="journal article" date="2010" name="BMC Genomics">
        <title>Transcriptome sequencing and comparative analysis of cucumber flowers with different sex types.</title>
        <authorList>
            <person name="Guo S."/>
            <person name="Zheng Y."/>
            <person name="Joung J.G."/>
            <person name="Liu S."/>
            <person name="Zhang Z."/>
            <person name="Crasta O.R."/>
            <person name="Sobral B.W."/>
            <person name="Xu Y."/>
            <person name="Huang S."/>
            <person name="Fei Z."/>
        </authorList>
    </citation>
    <scope>NUCLEOTIDE SEQUENCE [LARGE SCALE GENOMIC DNA]</scope>
    <source>
        <strain evidence="2">cv. 9930</strain>
    </source>
</reference>
<reference evidence="1 2" key="2">
    <citation type="journal article" date="2009" name="PLoS ONE">
        <title>An integrated genetic and cytogenetic map of the cucumber genome.</title>
        <authorList>
            <person name="Ren Y."/>
            <person name="Zhang Z."/>
            <person name="Liu J."/>
            <person name="Staub J.E."/>
            <person name="Han Y."/>
            <person name="Cheng Z."/>
            <person name="Li X."/>
            <person name="Lu J."/>
            <person name="Miao H."/>
            <person name="Kang H."/>
            <person name="Xie B."/>
            <person name="Gu X."/>
            <person name="Wang X."/>
            <person name="Du Y."/>
            <person name="Jin W."/>
            <person name="Huang S."/>
        </authorList>
    </citation>
    <scope>NUCLEOTIDE SEQUENCE [LARGE SCALE GENOMIC DNA]</scope>
    <source>
        <strain evidence="2">cv. 9930</strain>
    </source>
</reference>
<evidence type="ECO:0000313" key="2">
    <source>
        <dbReference type="Proteomes" id="UP000029981"/>
    </source>
</evidence>
<reference evidence="1 2" key="4">
    <citation type="journal article" date="2011" name="BMC Genomics">
        <title>RNA-Seq improves annotation of protein-coding genes in the cucumber genome.</title>
        <authorList>
            <person name="Li Z."/>
            <person name="Zhang Z."/>
            <person name="Yan P."/>
            <person name="Huang S."/>
            <person name="Fei Z."/>
            <person name="Lin K."/>
        </authorList>
    </citation>
    <scope>NUCLEOTIDE SEQUENCE [LARGE SCALE GENOMIC DNA]</scope>
    <source>
        <strain evidence="2">cv. 9930</strain>
    </source>
</reference>
<evidence type="ECO:0000313" key="1">
    <source>
        <dbReference type="EMBL" id="KGN59567.1"/>
    </source>
</evidence>
<accession>A0A0A0LG18</accession>
<reference evidence="1 2" key="1">
    <citation type="journal article" date="2009" name="Nat. Genet.">
        <title>The genome of the cucumber, Cucumis sativus L.</title>
        <authorList>
            <person name="Huang S."/>
            <person name="Li R."/>
            <person name="Zhang Z."/>
            <person name="Li L."/>
            <person name="Gu X."/>
            <person name="Fan W."/>
            <person name="Lucas W.J."/>
            <person name="Wang X."/>
            <person name="Xie B."/>
            <person name="Ni P."/>
            <person name="Ren Y."/>
            <person name="Zhu H."/>
            <person name="Li J."/>
            <person name="Lin K."/>
            <person name="Jin W."/>
            <person name="Fei Z."/>
            <person name="Li G."/>
            <person name="Staub J."/>
            <person name="Kilian A."/>
            <person name="van der Vossen E.A."/>
            <person name="Wu Y."/>
            <person name="Guo J."/>
            <person name="He J."/>
            <person name="Jia Z."/>
            <person name="Ren Y."/>
            <person name="Tian G."/>
            <person name="Lu Y."/>
            <person name="Ruan J."/>
            <person name="Qian W."/>
            <person name="Wang M."/>
            <person name="Huang Q."/>
            <person name="Li B."/>
            <person name="Xuan Z."/>
            <person name="Cao J."/>
            <person name="Asan"/>
            <person name="Wu Z."/>
            <person name="Zhang J."/>
            <person name="Cai Q."/>
            <person name="Bai Y."/>
            <person name="Zhao B."/>
            <person name="Han Y."/>
            <person name="Li Y."/>
            <person name="Li X."/>
            <person name="Wang S."/>
            <person name="Shi Q."/>
            <person name="Liu S."/>
            <person name="Cho W.K."/>
            <person name="Kim J.Y."/>
            <person name="Xu Y."/>
            <person name="Heller-Uszynska K."/>
            <person name="Miao H."/>
            <person name="Cheng Z."/>
            <person name="Zhang S."/>
            <person name="Wu J."/>
            <person name="Yang Y."/>
            <person name="Kang H."/>
            <person name="Li M."/>
            <person name="Liang H."/>
            <person name="Ren X."/>
            <person name="Shi Z."/>
            <person name="Wen M."/>
            <person name="Jian M."/>
            <person name="Yang H."/>
            <person name="Zhang G."/>
            <person name="Yang Z."/>
            <person name="Chen R."/>
            <person name="Liu S."/>
            <person name="Li J."/>
            <person name="Ma L."/>
            <person name="Liu H."/>
            <person name="Zhou Y."/>
            <person name="Zhao J."/>
            <person name="Fang X."/>
            <person name="Li G."/>
            <person name="Fang L."/>
            <person name="Li Y."/>
            <person name="Liu D."/>
            <person name="Zheng H."/>
            <person name="Zhang Y."/>
            <person name="Qin N."/>
            <person name="Li Z."/>
            <person name="Yang G."/>
            <person name="Yang S."/>
            <person name="Bolund L."/>
            <person name="Kristiansen K."/>
            <person name="Zheng H."/>
            <person name="Li S."/>
            <person name="Zhang X."/>
            <person name="Yang H."/>
            <person name="Wang J."/>
            <person name="Sun R."/>
            <person name="Zhang B."/>
            <person name="Jiang S."/>
            <person name="Wang J."/>
            <person name="Du Y."/>
            <person name="Li S."/>
        </authorList>
    </citation>
    <scope>NUCLEOTIDE SEQUENCE [LARGE SCALE GENOMIC DNA]</scope>
    <source>
        <strain evidence="2">cv. 9930</strain>
    </source>
</reference>
<dbReference type="STRING" id="3659.A0A0A0LG18"/>
<dbReference type="Gramene" id="KGN59567">
    <property type="protein sequence ID" value="KGN59567"/>
    <property type="gene ID" value="Csa_3G825120"/>
</dbReference>
<name>A0A0A0LG18_CUCSA</name>
<organism evidence="1 2">
    <name type="scientific">Cucumis sativus</name>
    <name type="common">Cucumber</name>
    <dbReference type="NCBI Taxonomy" id="3659"/>
    <lineage>
        <taxon>Eukaryota</taxon>
        <taxon>Viridiplantae</taxon>
        <taxon>Streptophyta</taxon>
        <taxon>Embryophyta</taxon>
        <taxon>Tracheophyta</taxon>
        <taxon>Spermatophyta</taxon>
        <taxon>Magnoliopsida</taxon>
        <taxon>eudicotyledons</taxon>
        <taxon>Gunneridae</taxon>
        <taxon>Pentapetalae</taxon>
        <taxon>rosids</taxon>
        <taxon>fabids</taxon>
        <taxon>Cucurbitales</taxon>
        <taxon>Cucurbitaceae</taxon>
        <taxon>Benincaseae</taxon>
        <taxon>Cucumis</taxon>
    </lineage>
</organism>
<dbReference type="EMBL" id="CM002924">
    <property type="protein sequence ID" value="KGN59567.1"/>
    <property type="molecule type" value="Genomic_DNA"/>
</dbReference>
<gene>
    <name evidence="1" type="ORF">Csa_3G825120</name>
</gene>
<sequence length="92" mass="10521">MDFNTLSRREHQALCKRNKIPANITNVIMADTLPSVERIKEFFNKARDTRESENRDLIVASTTLSFPGGWRRTVAASSACKKVDFQMMVDDQ</sequence>
<dbReference type="PANTHER" id="PTHR33621:SF2">
    <property type="entry name" value="RIBOSOMAL L1 DOMAIN-CONTAINING PROTEIN"/>
    <property type="match status" value="1"/>
</dbReference>
<keyword evidence="2" id="KW-1185">Reference proteome</keyword>
<dbReference type="PANTHER" id="PTHR33621">
    <property type="entry name" value="ASPARTIC/GLUTAMIC ACID-RICH PROTEIN"/>
    <property type="match status" value="1"/>
</dbReference>
<protein>
    <submittedName>
        <fullName evidence="1">Uncharacterized protein</fullName>
    </submittedName>
</protein>
<dbReference type="Proteomes" id="UP000029981">
    <property type="component" value="Chromosome 3"/>
</dbReference>
<proteinExistence type="predicted"/>
<dbReference type="AlphaFoldDB" id="A0A0A0LG18"/>